<evidence type="ECO:0000313" key="1">
    <source>
        <dbReference type="EMBL" id="KAH7270862.1"/>
    </source>
</evidence>
<protein>
    <submittedName>
        <fullName evidence="1">Uncharacterized protein</fullName>
    </submittedName>
</protein>
<dbReference type="OrthoDB" id="5026028at2759"/>
<dbReference type="AlphaFoldDB" id="A0A9P9R9K4"/>
<dbReference type="GeneID" id="70230552"/>
<dbReference type="EMBL" id="JAGMUX010000001">
    <property type="protein sequence ID" value="KAH7270862.1"/>
    <property type="molecule type" value="Genomic_DNA"/>
</dbReference>
<keyword evidence="2" id="KW-1185">Reference proteome</keyword>
<comment type="caution">
    <text evidence="1">The sequence shown here is derived from an EMBL/GenBank/DDBJ whole genome shotgun (WGS) entry which is preliminary data.</text>
</comment>
<gene>
    <name evidence="1" type="ORF">BKA55DRAFT_701449</name>
</gene>
<sequence length="369" mass="42248">MLLIGKSIDTPAAKDLRSLALSSAGLFNAIRPLYYQANDCADFRKALKIPDVARMERNHEFGDLDVSMIWGKKRVKCRCRNTLAKHRLHRPIDVLLFGLIKGIWKTTYPHALMWLYWKGYPVNNWPRDHSSLSTMTNMMPEVLVQLLQRGTNENKVDGICGMIRFLSSQGISIPIRMNPDRAPAYAAKQREQDELNPEFVLGDLNMYFSWHETTISIALRSHCPPIVLEVLLQEYTKRGVFMTDLELDIWTPPPALKDWYDAQEPLYLDEPDDEPWFIETDFAGVLSGLYADLMEPSSGWREDHQGQTVDIWEAEMGLLVRYGAIDKHERALFQGTLEALRKITRMVMSSPGTIDADGKERFIALCEGI</sequence>
<evidence type="ECO:0000313" key="2">
    <source>
        <dbReference type="Proteomes" id="UP000720189"/>
    </source>
</evidence>
<reference evidence="1" key="1">
    <citation type="journal article" date="2021" name="Nat. Commun.">
        <title>Genetic determinants of endophytism in the Arabidopsis root mycobiome.</title>
        <authorList>
            <person name="Mesny F."/>
            <person name="Miyauchi S."/>
            <person name="Thiergart T."/>
            <person name="Pickel B."/>
            <person name="Atanasova L."/>
            <person name="Karlsson M."/>
            <person name="Huettel B."/>
            <person name="Barry K.W."/>
            <person name="Haridas S."/>
            <person name="Chen C."/>
            <person name="Bauer D."/>
            <person name="Andreopoulos W."/>
            <person name="Pangilinan J."/>
            <person name="LaButti K."/>
            <person name="Riley R."/>
            <person name="Lipzen A."/>
            <person name="Clum A."/>
            <person name="Drula E."/>
            <person name="Henrissat B."/>
            <person name="Kohler A."/>
            <person name="Grigoriev I.V."/>
            <person name="Martin F.M."/>
            <person name="Hacquard S."/>
        </authorList>
    </citation>
    <scope>NUCLEOTIDE SEQUENCE</scope>
    <source>
        <strain evidence="1">MPI-CAGE-AT-0023</strain>
    </source>
</reference>
<proteinExistence type="predicted"/>
<organism evidence="1 2">
    <name type="scientific">Fusarium redolens</name>
    <dbReference type="NCBI Taxonomy" id="48865"/>
    <lineage>
        <taxon>Eukaryota</taxon>
        <taxon>Fungi</taxon>
        <taxon>Dikarya</taxon>
        <taxon>Ascomycota</taxon>
        <taxon>Pezizomycotina</taxon>
        <taxon>Sordariomycetes</taxon>
        <taxon>Hypocreomycetidae</taxon>
        <taxon>Hypocreales</taxon>
        <taxon>Nectriaceae</taxon>
        <taxon>Fusarium</taxon>
        <taxon>Fusarium redolens species complex</taxon>
    </lineage>
</organism>
<dbReference type="RefSeq" id="XP_046057630.1">
    <property type="nucleotide sequence ID" value="XM_046200598.1"/>
</dbReference>
<dbReference type="Proteomes" id="UP000720189">
    <property type="component" value="Unassembled WGS sequence"/>
</dbReference>
<accession>A0A9P9R9K4</accession>
<name>A0A9P9R9K4_FUSRE</name>